<organism evidence="2 3">
    <name type="scientific">Rhizobium sophorae</name>
    <dbReference type="NCBI Taxonomy" id="1535242"/>
    <lineage>
        <taxon>Bacteria</taxon>
        <taxon>Pseudomonadati</taxon>
        <taxon>Pseudomonadota</taxon>
        <taxon>Alphaproteobacteria</taxon>
        <taxon>Hyphomicrobiales</taxon>
        <taxon>Rhizobiaceae</taxon>
        <taxon>Rhizobium/Agrobacterium group</taxon>
        <taxon>Rhizobium</taxon>
    </lineage>
</organism>
<evidence type="ECO:0000259" key="1">
    <source>
        <dbReference type="Pfam" id="PF02223"/>
    </source>
</evidence>
<comment type="caution">
    <text evidence="2">The sequence shown here is derived from an EMBL/GenBank/DDBJ whole genome shotgun (WGS) entry which is preliminary data.</text>
</comment>
<gene>
    <name evidence="2" type="ORF">G9X64_32065</name>
</gene>
<proteinExistence type="predicted"/>
<keyword evidence="3" id="KW-1185">Reference proteome</keyword>
<reference evidence="2 3" key="1">
    <citation type="submission" date="2020-02" db="EMBL/GenBank/DDBJ databases">
        <authorList>
            <person name="Sun Q."/>
        </authorList>
    </citation>
    <scope>NUCLEOTIDE SEQUENCE [LARGE SCALE GENOMIC DNA]</scope>
    <source>
        <strain evidence="2 3">CCBAU 03386</strain>
    </source>
</reference>
<dbReference type="Pfam" id="PF02223">
    <property type="entry name" value="Thymidylate_kin"/>
    <property type="match status" value="1"/>
</dbReference>
<dbReference type="InterPro" id="IPR039430">
    <property type="entry name" value="Thymidylate_kin-like_dom"/>
</dbReference>
<name>A0A7Y3WHN8_9HYPH</name>
<evidence type="ECO:0000313" key="2">
    <source>
        <dbReference type="EMBL" id="NNU41035.1"/>
    </source>
</evidence>
<dbReference type="Gene3D" id="3.40.50.300">
    <property type="entry name" value="P-loop containing nucleotide triphosphate hydrolases"/>
    <property type="match status" value="1"/>
</dbReference>
<protein>
    <recommendedName>
        <fullName evidence="1">Thymidylate kinase-like domain-containing protein</fullName>
    </recommendedName>
</protein>
<dbReference type="SUPFAM" id="SSF52540">
    <property type="entry name" value="P-loop containing nucleoside triphosphate hydrolases"/>
    <property type="match status" value="1"/>
</dbReference>
<feature type="domain" description="Thymidylate kinase-like" evidence="1">
    <location>
        <begin position="8"/>
        <end position="108"/>
    </location>
</feature>
<dbReference type="EMBL" id="JABFCN010000062">
    <property type="protein sequence ID" value="NNU41035.1"/>
    <property type="molecule type" value="Genomic_DNA"/>
</dbReference>
<dbReference type="InterPro" id="IPR027417">
    <property type="entry name" value="P-loop_NTPase"/>
</dbReference>
<accession>A0A7Y3WHN8</accession>
<dbReference type="Proteomes" id="UP000519972">
    <property type="component" value="Unassembled WGS sequence"/>
</dbReference>
<evidence type="ECO:0000313" key="3">
    <source>
        <dbReference type="Proteomes" id="UP000519972"/>
    </source>
</evidence>
<sequence length="117" mass="13032">MAGKLLIFEGPDGVGKSSIVHELKQRLPRDSSEFLSFPGRDDGTLGKAIYRIHHAPEEFGIAGMSPLAKQALHVAAHIDVIETRIRPWIVAGKNVVLDRFWWSTLVYGMSAAVIRRR</sequence>
<dbReference type="AlphaFoldDB" id="A0A7Y3WHN8"/>